<dbReference type="Proteomes" id="UP001249851">
    <property type="component" value="Unassembled WGS sequence"/>
</dbReference>
<evidence type="ECO:0000313" key="2">
    <source>
        <dbReference type="Proteomes" id="UP001249851"/>
    </source>
</evidence>
<keyword evidence="2" id="KW-1185">Reference proteome</keyword>
<proteinExistence type="predicted"/>
<dbReference type="SUPFAM" id="SSF56204">
    <property type="entry name" value="Hect, E3 ligase catalytic domain"/>
    <property type="match status" value="1"/>
</dbReference>
<dbReference type="EMBL" id="JARQWQ010000087">
    <property type="protein sequence ID" value="KAK2552433.1"/>
    <property type="molecule type" value="Genomic_DNA"/>
</dbReference>
<comment type="caution">
    <text evidence="1">The sequence shown here is derived from an EMBL/GenBank/DDBJ whole genome shotgun (WGS) entry which is preliminary data.</text>
</comment>
<name>A0AAD9Q0L0_ACRCE</name>
<organism evidence="1 2">
    <name type="scientific">Acropora cervicornis</name>
    <name type="common">Staghorn coral</name>
    <dbReference type="NCBI Taxonomy" id="6130"/>
    <lineage>
        <taxon>Eukaryota</taxon>
        <taxon>Metazoa</taxon>
        <taxon>Cnidaria</taxon>
        <taxon>Anthozoa</taxon>
        <taxon>Hexacorallia</taxon>
        <taxon>Scleractinia</taxon>
        <taxon>Astrocoeniina</taxon>
        <taxon>Acroporidae</taxon>
        <taxon>Acropora</taxon>
    </lineage>
</organism>
<reference evidence="1" key="1">
    <citation type="journal article" date="2023" name="G3 (Bethesda)">
        <title>Whole genome assembly and annotation of the endangered Caribbean coral Acropora cervicornis.</title>
        <authorList>
            <person name="Selwyn J.D."/>
            <person name="Vollmer S.V."/>
        </authorList>
    </citation>
    <scope>NUCLEOTIDE SEQUENCE</scope>
    <source>
        <strain evidence="1">K2</strain>
    </source>
</reference>
<dbReference type="InterPro" id="IPR035983">
    <property type="entry name" value="Hect_E3_ubiquitin_ligase"/>
</dbReference>
<reference evidence="1" key="2">
    <citation type="journal article" date="2023" name="Science">
        <title>Genomic signatures of disease resistance in endangered staghorn corals.</title>
        <authorList>
            <person name="Vollmer S.V."/>
            <person name="Selwyn J.D."/>
            <person name="Despard B.A."/>
            <person name="Roesel C.L."/>
        </authorList>
    </citation>
    <scope>NUCLEOTIDE SEQUENCE</scope>
    <source>
        <strain evidence="1">K2</strain>
    </source>
</reference>
<dbReference type="AlphaFoldDB" id="A0AAD9Q0L0"/>
<accession>A0AAD9Q0L0</accession>
<dbReference type="Gene3D" id="3.30.2410.10">
    <property type="entry name" value="Hect, E3 ligase catalytic domain"/>
    <property type="match status" value="1"/>
</dbReference>
<gene>
    <name evidence="1" type="ORF">P5673_026519</name>
</gene>
<sequence length="138" mass="15335">MLVSGEQREVSKKDSLSKMPFVSPVKIVERKVTQHCTDLHAHVVCVMFILILGGRRNGVTLQHVLSFATDGEEEPFIGFQLHPTLQFVLASTSFIPTGNTCTNCLYLPCPSADVDLPETDQLFHCYDLAFCNAFFGII</sequence>
<dbReference type="GO" id="GO:0004842">
    <property type="term" value="F:ubiquitin-protein transferase activity"/>
    <property type="evidence" value="ECO:0007669"/>
    <property type="project" value="InterPro"/>
</dbReference>
<evidence type="ECO:0000313" key="1">
    <source>
        <dbReference type="EMBL" id="KAK2552433.1"/>
    </source>
</evidence>
<protein>
    <submittedName>
        <fullName evidence="1">Uncharacterized protein</fullName>
    </submittedName>
</protein>